<dbReference type="InterPro" id="IPR012934">
    <property type="entry name" value="Znf_AD"/>
</dbReference>
<dbReference type="FunFam" id="3.30.160.60:FF:000646">
    <property type="entry name" value="Myeloid zinc finger 1"/>
    <property type="match status" value="1"/>
</dbReference>
<feature type="binding site" evidence="11">
    <location>
        <position position="55"/>
    </location>
    <ligand>
        <name>Zn(2+)</name>
        <dbReference type="ChEBI" id="CHEBI:29105"/>
    </ligand>
</feature>
<evidence type="ECO:0000313" key="15">
    <source>
        <dbReference type="Proteomes" id="UP001458880"/>
    </source>
</evidence>
<reference evidence="14 15" key="1">
    <citation type="journal article" date="2024" name="BMC Genomics">
        <title>De novo assembly and annotation of Popillia japonica's genome with initial clues to its potential as an invasive pest.</title>
        <authorList>
            <person name="Cucini C."/>
            <person name="Boschi S."/>
            <person name="Funari R."/>
            <person name="Cardaioli E."/>
            <person name="Iannotti N."/>
            <person name="Marturano G."/>
            <person name="Paoli F."/>
            <person name="Bruttini M."/>
            <person name="Carapelli A."/>
            <person name="Frati F."/>
            <person name="Nardi F."/>
        </authorList>
    </citation>
    <scope>NUCLEOTIDE SEQUENCE [LARGE SCALE GENOMIC DNA]</scope>
    <source>
        <strain evidence="14">DMR45628</strain>
    </source>
</reference>
<feature type="domain" description="C2H2-type" evidence="12">
    <location>
        <begin position="227"/>
        <end position="254"/>
    </location>
</feature>
<evidence type="ECO:0000256" key="3">
    <source>
        <dbReference type="ARBA" id="ARBA00022737"/>
    </source>
</evidence>
<evidence type="ECO:0000256" key="8">
    <source>
        <dbReference type="ARBA" id="ARBA00023163"/>
    </source>
</evidence>
<feature type="domain" description="C2H2-type" evidence="12">
    <location>
        <begin position="255"/>
        <end position="282"/>
    </location>
</feature>
<keyword evidence="7" id="KW-0238">DNA-binding</keyword>
<organism evidence="14 15">
    <name type="scientific">Popillia japonica</name>
    <name type="common">Japanese beetle</name>
    <dbReference type="NCBI Taxonomy" id="7064"/>
    <lineage>
        <taxon>Eukaryota</taxon>
        <taxon>Metazoa</taxon>
        <taxon>Ecdysozoa</taxon>
        <taxon>Arthropoda</taxon>
        <taxon>Hexapoda</taxon>
        <taxon>Insecta</taxon>
        <taxon>Pterygota</taxon>
        <taxon>Neoptera</taxon>
        <taxon>Endopterygota</taxon>
        <taxon>Coleoptera</taxon>
        <taxon>Polyphaga</taxon>
        <taxon>Scarabaeiformia</taxon>
        <taxon>Scarabaeidae</taxon>
        <taxon>Rutelinae</taxon>
        <taxon>Popillia</taxon>
    </lineage>
</organism>
<dbReference type="PANTHER" id="PTHR19818:SF139">
    <property type="entry name" value="PAIR-RULE PROTEIN ODD-PAIRED"/>
    <property type="match status" value="1"/>
</dbReference>
<accession>A0AAW1MB39</accession>
<dbReference type="InterPro" id="IPR036236">
    <property type="entry name" value="Znf_C2H2_sf"/>
</dbReference>
<evidence type="ECO:0000256" key="7">
    <source>
        <dbReference type="ARBA" id="ARBA00023125"/>
    </source>
</evidence>
<dbReference type="InterPro" id="IPR013087">
    <property type="entry name" value="Znf_C2H2_type"/>
</dbReference>
<dbReference type="Proteomes" id="UP001458880">
    <property type="component" value="Unassembled WGS sequence"/>
</dbReference>
<protein>
    <submittedName>
        <fullName evidence="14">Zinc finger, C2H2 type</fullName>
    </submittedName>
</protein>
<keyword evidence="4 10" id="KW-0863">Zinc-finger</keyword>
<keyword evidence="2 11" id="KW-0479">Metal-binding</keyword>
<dbReference type="GO" id="GO:0000978">
    <property type="term" value="F:RNA polymerase II cis-regulatory region sequence-specific DNA binding"/>
    <property type="evidence" value="ECO:0007669"/>
    <property type="project" value="TreeGrafter"/>
</dbReference>
<keyword evidence="5 11" id="KW-0862">Zinc</keyword>
<keyword evidence="3" id="KW-0677">Repeat</keyword>
<dbReference type="AlphaFoldDB" id="A0AAW1MB39"/>
<dbReference type="Pfam" id="PF12874">
    <property type="entry name" value="zf-met"/>
    <property type="match status" value="1"/>
</dbReference>
<gene>
    <name evidence="14" type="ORF">QE152_g7417</name>
</gene>
<dbReference type="SMART" id="SM00355">
    <property type="entry name" value="ZnF_C2H2"/>
    <property type="match status" value="6"/>
</dbReference>
<dbReference type="EMBL" id="JASPKY010000054">
    <property type="protein sequence ID" value="KAK9744838.1"/>
    <property type="molecule type" value="Genomic_DNA"/>
</dbReference>
<feature type="domain" description="C2H2-type" evidence="12">
    <location>
        <begin position="311"/>
        <end position="338"/>
    </location>
</feature>
<evidence type="ECO:0000256" key="5">
    <source>
        <dbReference type="ARBA" id="ARBA00022833"/>
    </source>
</evidence>
<dbReference type="SUPFAM" id="SSF57667">
    <property type="entry name" value="beta-beta-alpha zinc fingers"/>
    <property type="match status" value="3"/>
</dbReference>
<keyword evidence="9" id="KW-0539">Nucleus</keyword>
<evidence type="ECO:0000256" key="6">
    <source>
        <dbReference type="ARBA" id="ARBA00023015"/>
    </source>
</evidence>
<name>A0AAW1MB39_POPJA</name>
<dbReference type="FunFam" id="3.30.160.60:FF:000671">
    <property type="entry name" value="Zinc finger protein 26"/>
    <property type="match status" value="1"/>
</dbReference>
<keyword evidence="8" id="KW-0804">Transcription</keyword>
<dbReference type="GO" id="GO:0045944">
    <property type="term" value="P:positive regulation of transcription by RNA polymerase II"/>
    <property type="evidence" value="ECO:0007669"/>
    <property type="project" value="UniProtKB-ARBA"/>
</dbReference>
<dbReference type="PROSITE" id="PS50157">
    <property type="entry name" value="ZINC_FINGER_C2H2_2"/>
    <property type="match status" value="5"/>
</dbReference>
<dbReference type="PANTHER" id="PTHR19818">
    <property type="entry name" value="ZINC FINGER PROTEIN ZIC AND GLI"/>
    <property type="match status" value="1"/>
</dbReference>
<dbReference type="Gene3D" id="3.30.160.60">
    <property type="entry name" value="Classic Zinc Finger"/>
    <property type="match status" value="5"/>
</dbReference>
<feature type="domain" description="C2H2-type" evidence="12">
    <location>
        <begin position="283"/>
        <end position="310"/>
    </location>
</feature>
<comment type="caution">
    <text evidence="14">The sequence shown here is derived from an EMBL/GenBank/DDBJ whole genome shotgun (WGS) entry which is preliminary data.</text>
</comment>
<dbReference type="SUPFAM" id="SSF57716">
    <property type="entry name" value="Glucocorticoid receptor-like (DNA-binding domain)"/>
    <property type="match status" value="1"/>
</dbReference>
<feature type="binding site" evidence="11">
    <location>
        <position position="9"/>
    </location>
    <ligand>
        <name>Zn(2+)</name>
        <dbReference type="ChEBI" id="CHEBI:29105"/>
    </ligand>
</feature>
<dbReference type="GO" id="GO:0008270">
    <property type="term" value="F:zinc ion binding"/>
    <property type="evidence" value="ECO:0007669"/>
    <property type="project" value="UniProtKB-UniRule"/>
</dbReference>
<keyword evidence="15" id="KW-1185">Reference proteome</keyword>
<comment type="subcellular location">
    <subcellularLocation>
        <location evidence="1">Nucleus</location>
    </subcellularLocation>
</comment>
<dbReference type="FunFam" id="3.30.160.60:FF:000446">
    <property type="entry name" value="Zinc finger protein"/>
    <property type="match status" value="1"/>
</dbReference>
<feature type="binding site" evidence="11">
    <location>
        <position position="58"/>
    </location>
    <ligand>
        <name>Zn(2+)</name>
        <dbReference type="ChEBI" id="CHEBI:29105"/>
    </ligand>
</feature>
<dbReference type="PROSITE" id="PS51915">
    <property type="entry name" value="ZAD"/>
    <property type="match status" value="1"/>
</dbReference>
<evidence type="ECO:0000256" key="10">
    <source>
        <dbReference type="PROSITE-ProRule" id="PRU00042"/>
    </source>
</evidence>
<evidence type="ECO:0000256" key="4">
    <source>
        <dbReference type="ARBA" id="ARBA00022771"/>
    </source>
</evidence>
<sequence>MLNTNNSTCRTCLEMNKSYFDIFKHYEREKLLSEMLIECISLKVEKQDKLPQYMCNNCVGKLISAWDFKVMVIDSALKFRTKLETKLDNAEVLPVKEEIAAEYEESDLLSVDVKDCDISEIMVVKHREDSNSRFDDLTKESDPESVTNDIDDNPIIAKSDTYSNVEVQSSDSGYIFNENGVPLTKDGRKLTGRERESVPILCKHCNRSFRWKYYKVHLKLHQGDRPFKCDQCDSAFVQAHQLRKHHQVHADDAPFSCDICGKSFKQAQNLQIHSAGHTEGRPHKCKVCEKQFKSIHVFKQHIRQHDRDKWYMCELCGKSFTNLSSFAAHKSTHATGKTYPCPECDKLFPSRLHLNRHKRVLHSDKHPYARKVCGMCF</sequence>
<dbReference type="PROSITE" id="PS00028">
    <property type="entry name" value="ZINC_FINGER_C2H2_1"/>
    <property type="match status" value="5"/>
</dbReference>
<proteinExistence type="predicted"/>
<evidence type="ECO:0000256" key="1">
    <source>
        <dbReference type="ARBA" id="ARBA00004123"/>
    </source>
</evidence>
<evidence type="ECO:0000256" key="9">
    <source>
        <dbReference type="ARBA" id="ARBA00023242"/>
    </source>
</evidence>
<dbReference type="GO" id="GO:0000981">
    <property type="term" value="F:DNA-binding transcription factor activity, RNA polymerase II-specific"/>
    <property type="evidence" value="ECO:0007669"/>
    <property type="project" value="TreeGrafter"/>
</dbReference>
<feature type="domain" description="C2H2-type" evidence="12">
    <location>
        <begin position="339"/>
        <end position="367"/>
    </location>
</feature>
<evidence type="ECO:0000313" key="14">
    <source>
        <dbReference type="EMBL" id="KAK9744838.1"/>
    </source>
</evidence>
<dbReference type="Gene3D" id="3.40.1800.20">
    <property type="match status" value="1"/>
</dbReference>
<dbReference type="SMART" id="SM00868">
    <property type="entry name" value="zf-AD"/>
    <property type="match status" value="2"/>
</dbReference>
<evidence type="ECO:0000259" key="12">
    <source>
        <dbReference type="PROSITE" id="PS50157"/>
    </source>
</evidence>
<feature type="binding site" evidence="11">
    <location>
        <position position="12"/>
    </location>
    <ligand>
        <name>Zn(2+)</name>
        <dbReference type="ChEBI" id="CHEBI:29105"/>
    </ligand>
</feature>
<dbReference type="Pfam" id="PF07776">
    <property type="entry name" value="zf-AD"/>
    <property type="match status" value="1"/>
</dbReference>
<evidence type="ECO:0000256" key="2">
    <source>
        <dbReference type="ARBA" id="ARBA00022723"/>
    </source>
</evidence>
<evidence type="ECO:0000256" key="11">
    <source>
        <dbReference type="PROSITE-ProRule" id="PRU01263"/>
    </source>
</evidence>
<dbReference type="GO" id="GO:0005634">
    <property type="term" value="C:nucleus"/>
    <property type="evidence" value="ECO:0007669"/>
    <property type="project" value="UniProtKB-SubCell"/>
</dbReference>
<evidence type="ECO:0000259" key="13">
    <source>
        <dbReference type="PROSITE" id="PS51915"/>
    </source>
</evidence>
<dbReference type="InterPro" id="IPR050329">
    <property type="entry name" value="GLI_C2H2-zinc-finger"/>
</dbReference>
<dbReference type="Pfam" id="PF00096">
    <property type="entry name" value="zf-C2H2"/>
    <property type="match status" value="4"/>
</dbReference>
<keyword evidence="6" id="KW-0805">Transcription regulation</keyword>
<feature type="domain" description="ZAD" evidence="13">
    <location>
        <begin position="7"/>
        <end position="82"/>
    </location>
</feature>